<keyword evidence="1" id="KW-0106">Calcium</keyword>
<dbReference type="OrthoDB" id="120976at2759"/>
<evidence type="ECO:0000313" key="4">
    <source>
        <dbReference type="EMBL" id="CAD5124070.1"/>
    </source>
</evidence>
<evidence type="ECO:0000256" key="1">
    <source>
        <dbReference type="ARBA" id="ARBA00022837"/>
    </source>
</evidence>
<comment type="caution">
    <text evidence="4">The sequence shown here is derived from an EMBL/GenBank/DDBJ whole genome shotgun (WGS) entry which is preliminary data.</text>
</comment>
<dbReference type="EMBL" id="CAJFCJ010000020">
    <property type="protein sequence ID" value="CAD5124070.1"/>
    <property type="molecule type" value="Genomic_DNA"/>
</dbReference>
<dbReference type="Gene3D" id="3.80.10.10">
    <property type="entry name" value="Ribonuclease Inhibitor"/>
    <property type="match status" value="2"/>
</dbReference>
<feature type="domain" description="EF-hand" evidence="3">
    <location>
        <begin position="473"/>
        <end position="508"/>
    </location>
</feature>
<evidence type="ECO:0000259" key="3">
    <source>
        <dbReference type="PROSITE" id="PS50222"/>
    </source>
</evidence>
<dbReference type="InterPro" id="IPR032675">
    <property type="entry name" value="LRR_dom_sf"/>
</dbReference>
<dbReference type="CDD" id="cd00051">
    <property type="entry name" value="EFh"/>
    <property type="match status" value="1"/>
</dbReference>
<dbReference type="PANTHER" id="PTHR24114">
    <property type="entry name" value="LEUCINE RICH REPEAT FAMILY PROTEIN"/>
    <property type="match status" value="1"/>
</dbReference>
<dbReference type="AlphaFoldDB" id="A0A7I8W6B6"/>
<evidence type="ECO:0000313" key="5">
    <source>
        <dbReference type="Proteomes" id="UP000549394"/>
    </source>
</evidence>
<feature type="region of interest" description="Disordered" evidence="2">
    <location>
        <begin position="499"/>
        <end position="523"/>
    </location>
</feature>
<reference evidence="4 5" key="1">
    <citation type="submission" date="2020-08" db="EMBL/GenBank/DDBJ databases">
        <authorList>
            <person name="Hejnol A."/>
        </authorList>
    </citation>
    <scope>NUCLEOTIDE SEQUENCE [LARGE SCALE GENOMIC DNA]</scope>
</reference>
<dbReference type="InterPro" id="IPR011992">
    <property type="entry name" value="EF-hand-dom_pair"/>
</dbReference>
<dbReference type="Pfam" id="PF13516">
    <property type="entry name" value="LRR_6"/>
    <property type="match status" value="1"/>
</dbReference>
<dbReference type="SUPFAM" id="SSF47473">
    <property type="entry name" value="EF-hand"/>
    <property type="match status" value="1"/>
</dbReference>
<evidence type="ECO:0000256" key="2">
    <source>
        <dbReference type="SAM" id="MobiDB-lite"/>
    </source>
</evidence>
<dbReference type="SMART" id="SM00368">
    <property type="entry name" value="LRR_RI"/>
    <property type="match status" value="8"/>
</dbReference>
<feature type="compositionally biased region" description="Basic and acidic residues" evidence="2">
    <location>
        <begin position="500"/>
        <end position="514"/>
    </location>
</feature>
<name>A0A7I8W6B6_9ANNE</name>
<dbReference type="Pfam" id="PF13499">
    <property type="entry name" value="EF-hand_7"/>
    <property type="match status" value="1"/>
</dbReference>
<dbReference type="Proteomes" id="UP000549394">
    <property type="component" value="Unassembled WGS sequence"/>
</dbReference>
<dbReference type="InterPro" id="IPR052394">
    <property type="entry name" value="LRR-containing"/>
</dbReference>
<dbReference type="PANTHER" id="PTHR24114:SF2">
    <property type="entry name" value="F-BOX DOMAIN-CONTAINING PROTEIN-RELATED"/>
    <property type="match status" value="1"/>
</dbReference>
<dbReference type="InterPro" id="IPR018247">
    <property type="entry name" value="EF_Hand_1_Ca_BS"/>
</dbReference>
<dbReference type="PROSITE" id="PS00018">
    <property type="entry name" value="EF_HAND_1"/>
    <property type="match status" value="2"/>
</dbReference>
<sequence length="523" mass="59013">MAEEDNDLYMYESPMGKISLTGRQYAVNLFLKPKLERGSSFLIKDHVDNVGGLRKVQEKKKLYNNEEHHSDDGCLTDLEEEEKKPKSADLHGNKVYLKSCKKLGIRPLKSVCKSLNTKKLSVKRRGLNSHHILAICNALVDNKTVENLVLEDNYLNDKSVQYVCMLLCDNNTIRELNLCENQVTTSGFHYVSDMLSINRTITYLNLSGNNLGESDADLLSNLLSKTKTVKSLILSRNNFGDVTCKTISEPLSSNESLRIFDFSWNKFRPMGGAFLANALKVRNIFLTVLNLEMNGLSFFGTNILSDALVENDTLVELNLNSNRIFDSSAASLSKILLKNSSLRILRLRNNPLTTVTVISMLNAIKRNEDSQLCLLDIGTLHIYKEAYGLIEELENAKADFVLHYGGLIGSSTDYGEKDIELMQAKNPLTILKEYITSKGLRLIDFFKQLDADGSQSVSRKEFVDGLKAINVPLTDAQLDHLIKTLDRDGDGEIDFGELMQGDREHRKKQRELEKRKKKNSRVT</sequence>
<accession>A0A7I8W6B6</accession>
<gene>
    <name evidence="4" type="ORF">DGYR_LOCUS11666</name>
</gene>
<dbReference type="InterPro" id="IPR001611">
    <property type="entry name" value="Leu-rich_rpt"/>
</dbReference>
<proteinExistence type="predicted"/>
<dbReference type="PROSITE" id="PS50222">
    <property type="entry name" value="EF_HAND_2"/>
    <property type="match status" value="2"/>
</dbReference>
<dbReference type="GO" id="GO:0005509">
    <property type="term" value="F:calcium ion binding"/>
    <property type="evidence" value="ECO:0007669"/>
    <property type="project" value="InterPro"/>
</dbReference>
<dbReference type="SUPFAM" id="SSF52047">
    <property type="entry name" value="RNI-like"/>
    <property type="match status" value="1"/>
</dbReference>
<feature type="domain" description="EF-hand" evidence="3">
    <location>
        <begin position="437"/>
        <end position="472"/>
    </location>
</feature>
<dbReference type="InterPro" id="IPR002048">
    <property type="entry name" value="EF_hand_dom"/>
</dbReference>
<dbReference type="SMART" id="SM00054">
    <property type="entry name" value="EFh"/>
    <property type="match status" value="2"/>
</dbReference>
<protein>
    <submittedName>
        <fullName evidence="4">DgyrCDS12373</fullName>
    </submittedName>
</protein>
<dbReference type="Gene3D" id="1.10.238.10">
    <property type="entry name" value="EF-hand"/>
    <property type="match status" value="1"/>
</dbReference>
<organism evidence="4 5">
    <name type="scientific">Dimorphilus gyrociliatus</name>
    <dbReference type="NCBI Taxonomy" id="2664684"/>
    <lineage>
        <taxon>Eukaryota</taxon>
        <taxon>Metazoa</taxon>
        <taxon>Spiralia</taxon>
        <taxon>Lophotrochozoa</taxon>
        <taxon>Annelida</taxon>
        <taxon>Polychaeta</taxon>
        <taxon>Polychaeta incertae sedis</taxon>
        <taxon>Dinophilidae</taxon>
        <taxon>Dimorphilus</taxon>
    </lineage>
</organism>
<keyword evidence="5" id="KW-1185">Reference proteome</keyword>